<organism evidence="3 6">
    <name type="scientific">Halanaeroarchaeum sulfurireducens</name>
    <dbReference type="NCBI Taxonomy" id="1604004"/>
    <lineage>
        <taxon>Archaea</taxon>
        <taxon>Methanobacteriati</taxon>
        <taxon>Methanobacteriota</taxon>
        <taxon>Stenosarchaea group</taxon>
        <taxon>Halobacteria</taxon>
        <taxon>Halobacteriales</taxon>
        <taxon>Halobacteriaceae</taxon>
        <taxon>Halanaeroarchaeum</taxon>
    </lineage>
</organism>
<evidence type="ECO:0000259" key="2">
    <source>
        <dbReference type="Pfam" id="PF26436"/>
    </source>
</evidence>
<feature type="transmembrane region" description="Helical" evidence="1">
    <location>
        <begin position="45"/>
        <end position="67"/>
    </location>
</feature>
<dbReference type="AlphaFoldDB" id="A0A0F7P9L4"/>
<keyword evidence="1" id="KW-1133">Transmembrane helix</keyword>
<dbReference type="Proteomes" id="UP000069906">
    <property type="component" value="Chromosome"/>
</dbReference>
<evidence type="ECO:0000256" key="1">
    <source>
        <dbReference type="SAM" id="Phobius"/>
    </source>
</evidence>
<dbReference type="EMBL" id="CP011564">
    <property type="protein sequence ID" value="ALG81302.1"/>
    <property type="molecule type" value="Genomic_DNA"/>
</dbReference>
<feature type="transmembrane region" description="Helical" evidence="1">
    <location>
        <begin position="21"/>
        <end position="39"/>
    </location>
</feature>
<keyword evidence="1" id="KW-0472">Membrane</keyword>
<evidence type="ECO:0000313" key="4">
    <source>
        <dbReference type="EMBL" id="ALG81302.1"/>
    </source>
</evidence>
<keyword evidence="6" id="KW-1185">Reference proteome</keyword>
<dbReference type="OrthoDB" id="198557at2157"/>
<evidence type="ECO:0000313" key="6">
    <source>
        <dbReference type="Proteomes" id="UP000069906"/>
    </source>
</evidence>
<dbReference type="KEGG" id="hsf:HLASA_0393"/>
<dbReference type="InterPro" id="IPR058432">
    <property type="entry name" value="DUF8119"/>
</dbReference>
<evidence type="ECO:0000313" key="5">
    <source>
        <dbReference type="Proteomes" id="UP000060390"/>
    </source>
</evidence>
<dbReference type="GeneID" id="26009760"/>
<sequence length="73" mass="8138">MKLLQRLGEHVQEHHSGMARDLLFALVWVGLVSVIFGLVEGPQWAYYLLLAAGIPAYYGFVFSMGVAKASQRE</sequence>
<protein>
    <recommendedName>
        <fullName evidence="2">DUF8119 domain-containing protein</fullName>
    </recommendedName>
</protein>
<dbReference type="EMBL" id="CP008874">
    <property type="protein sequence ID" value="AKH96900.1"/>
    <property type="molecule type" value="Genomic_DNA"/>
</dbReference>
<dbReference type="RefSeq" id="WP_050047721.1">
    <property type="nucleotide sequence ID" value="NZ_CP008874.1"/>
</dbReference>
<dbReference type="Pfam" id="PF26436">
    <property type="entry name" value="DUF8119"/>
    <property type="match status" value="1"/>
</dbReference>
<name>A0A0F7P9L4_9EURY</name>
<evidence type="ECO:0000313" key="3">
    <source>
        <dbReference type="EMBL" id="AKH96900.1"/>
    </source>
</evidence>
<gene>
    <name evidence="4" type="ORF">HLASA_0393</name>
    <name evidence="3" type="ORF">HLASF_0394</name>
</gene>
<keyword evidence="1" id="KW-0812">Transmembrane</keyword>
<reference evidence="3 6" key="1">
    <citation type="journal article" date="2015" name="ISME J.">
        <title>Elemental sulfur and acetate can support life of a novel strictly anaerobic haloarchaeon.</title>
        <authorList>
            <person name="Sorokin D.Y."/>
            <person name="Kublanov I.V."/>
            <person name="Gavrilov S.N."/>
            <person name="Rojo D."/>
            <person name="Roman P."/>
            <person name="Golyshin P.N."/>
            <person name="Slepak V.Z."/>
            <person name="Smedile F."/>
            <person name="Ferrer M."/>
            <person name="Messina E."/>
            <person name="La Cono V."/>
            <person name="Yakimov M.M."/>
        </authorList>
    </citation>
    <scope>NUCLEOTIDE SEQUENCE [LARGE SCALE GENOMIC DNA]</scope>
    <source>
        <strain evidence="3 6">HSR2</strain>
    </source>
</reference>
<dbReference type="KEGG" id="hsu:HLASF_0394"/>
<reference evidence="5" key="2">
    <citation type="submission" date="2015-05" db="EMBL/GenBank/DDBJ databases">
        <title>Complete genome sequence of Halanaeroarchaeum sulfurireducens type strain M27-SA2, a sulfate-reducer haloarchaeon from marine anoxic lake Medee.</title>
        <authorList>
            <person name="Messina E."/>
            <person name="Kublanov I.V."/>
            <person name="Toshchakov S."/>
            <person name="Arcadi E."/>
            <person name="La Spada G."/>
            <person name="La Cono V."/>
            <person name="Yakimov M.M."/>
        </authorList>
    </citation>
    <scope>NUCLEOTIDE SEQUENCE [LARGE SCALE GENOMIC DNA]</scope>
    <source>
        <strain evidence="5">M27-SA2</strain>
    </source>
</reference>
<proteinExistence type="predicted"/>
<dbReference type="STRING" id="1604004.HLASA_0393"/>
<dbReference type="HOGENOM" id="CLU_192661_0_0_2"/>
<reference evidence="4 5" key="3">
    <citation type="journal article" date="2016" name="Stand. Genomic Sci.">
        <title>Complete genome sequence of 'Halanaeroarchaeum sulfurireducens' M27-SA2, a sulfur-reducing and acetate-oxidizing haloarchaeon from the deep-sea hypersaline anoxic lake Medee.</title>
        <authorList>
            <person name="Messina E."/>
            <person name="Sorokin D.Y."/>
            <person name="Kublanov I.V."/>
            <person name="Toshchakov S."/>
            <person name="Lopatina A."/>
            <person name="Arcadi E."/>
            <person name="Smedile F."/>
            <person name="La Spada G."/>
            <person name="La Cono V."/>
            <person name="Yakimov M.M."/>
        </authorList>
    </citation>
    <scope>NUCLEOTIDE SEQUENCE [LARGE SCALE GENOMIC DNA]</scope>
    <source>
        <strain evidence="4 5">M27-SA2</strain>
    </source>
</reference>
<feature type="domain" description="DUF8119" evidence="2">
    <location>
        <begin position="1"/>
        <end position="71"/>
    </location>
</feature>
<accession>A0A0F7P9L4</accession>
<dbReference type="Proteomes" id="UP000060390">
    <property type="component" value="Chromosome"/>
</dbReference>